<proteinExistence type="predicted"/>
<dbReference type="KEGG" id="nnu:104610424"/>
<evidence type="ECO:0000313" key="3">
    <source>
        <dbReference type="RefSeq" id="XP_010275342.1"/>
    </source>
</evidence>
<sequence>MGEPPRDSRGAPSFASVVVAAVNPFLAVLDPPAVDIPLKVPSIKWGEPTVLFSEEDIEKSLSPLQFALVGKCSYGRPSLADIREFLVGTFRLQKDIVVTALDSRHVLLRFESEEEYLRAWLRQAIIITDFLLTFLKWTPGLELGWEPLVVPLWNFLPMLPVNFYNDKYLRSIVQVAGRVLKVDPATARLTRTTAGRVCMVVDLLKENPSRVWVGLSKEGFWQKIVYENLPKYCTFCFKHGHGEGECKLKLKRNLKSEGEVTKSKPTSAKMLVNPEAPRKEQTLKQVY</sequence>
<dbReference type="PANTHER" id="PTHR31286">
    <property type="entry name" value="GLYCINE-RICH CELL WALL STRUCTURAL PROTEIN 1.8-LIKE"/>
    <property type="match status" value="1"/>
</dbReference>
<dbReference type="AlphaFoldDB" id="A0A1U8B3I9"/>
<dbReference type="InterPro" id="IPR025558">
    <property type="entry name" value="DUF4283"/>
</dbReference>
<reference evidence="3" key="1">
    <citation type="submission" date="2025-08" db="UniProtKB">
        <authorList>
            <consortium name="RefSeq"/>
        </authorList>
    </citation>
    <scope>IDENTIFICATION</scope>
</reference>
<dbReference type="RefSeq" id="XP_010275342.1">
    <property type="nucleotide sequence ID" value="XM_010277040.1"/>
</dbReference>
<name>A0A1U8B3I9_NELNU</name>
<keyword evidence="2" id="KW-1185">Reference proteome</keyword>
<feature type="domain" description="DUF4283" evidence="1">
    <location>
        <begin position="64"/>
        <end position="141"/>
    </location>
</feature>
<accession>A0A1U8B3I9</accession>
<dbReference type="Pfam" id="PF14111">
    <property type="entry name" value="DUF4283"/>
    <property type="match status" value="1"/>
</dbReference>
<protein>
    <submittedName>
        <fullName evidence="3">Uncharacterized protein LOC104610424</fullName>
    </submittedName>
</protein>
<dbReference type="InterPro" id="IPR040256">
    <property type="entry name" value="At4g02000-like"/>
</dbReference>
<dbReference type="GeneID" id="104610424"/>
<dbReference type="eggNOG" id="KOG1075">
    <property type="taxonomic scope" value="Eukaryota"/>
</dbReference>
<organism evidence="2 3">
    <name type="scientific">Nelumbo nucifera</name>
    <name type="common">Sacred lotus</name>
    <dbReference type="NCBI Taxonomy" id="4432"/>
    <lineage>
        <taxon>Eukaryota</taxon>
        <taxon>Viridiplantae</taxon>
        <taxon>Streptophyta</taxon>
        <taxon>Embryophyta</taxon>
        <taxon>Tracheophyta</taxon>
        <taxon>Spermatophyta</taxon>
        <taxon>Magnoliopsida</taxon>
        <taxon>Proteales</taxon>
        <taxon>Nelumbonaceae</taxon>
        <taxon>Nelumbo</taxon>
    </lineage>
</organism>
<dbReference type="InParanoid" id="A0A1U8B3I9"/>
<dbReference type="OMA" id="ITESIWF"/>
<dbReference type="Proteomes" id="UP000189703">
    <property type="component" value="Unplaced"/>
</dbReference>
<dbReference type="OrthoDB" id="1002340at2759"/>
<evidence type="ECO:0000313" key="2">
    <source>
        <dbReference type="Proteomes" id="UP000189703"/>
    </source>
</evidence>
<evidence type="ECO:0000259" key="1">
    <source>
        <dbReference type="Pfam" id="PF14111"/>
    </source>
</evidence>
<gene>
    <name evidence="3" type="primary">LOC104610424</name>
</gene>
<dbReference type="PANTHER" id="PTHR31286:SF180">
    <property type="entry name" value="OS10G0362600 PROTEIN"/>
    <property type="match status" value="1"/>
</dbReference>